<dbReference type="PANTHER" id="PTHR43685">
    <property type="entry name" value="GLYCOSYLTRANSFERASE"/>
    <property type="match status" value="1"/>
</dbReference>
<dbReference type="Pfam" id="PF00535">
    <property type="entry name" value="Glycos_transf_2"/>
    <property type="match status" value="1"/>
</dbReference>
<proteinExistence type="predicted"/>
<keyword evidence="2" id="KW-0808">Transferase</keyword>
<evidence type="ECO:0000313" key="3">
    <source>
        <dbReference type="Proteomes" id="UP001165367"/>
    </source>
</evidence>
<evidence type="ECO:0000259" key="1">
    <source>
        <dbReference type="Pfam" id="PF00535"/>
    </source>
</evidence>
<keyword evidence="2" id="KW-0328">Glycosyltransferase</keyword>
<comment type="caution">
    <text evidence="2">The sequence shown here is derived from an EMBL/GenBank/DDBJ whole genome shotgun (WGS) entry which is preliminary data.</text>
</comment>
<dbReference type="PANTHER" id="PTHR43685:SF2">
    <property type="entry name" value="GLYCOSYLTRANSFERASE 2-LIKE DOMAIN-CONTAINING PROTEIN"/>
    <property type="match status" value="1"/>
</dbReference>
<evidence type="ECO:0000313" key="2">
    <source>
        <dbReference type="EMBL" id="MCG2615396.1"/>
    </source>
</evidence>
<gene>
    <name evidence="2" type="ORF">LZZ85_13940</name>
</gene>
<dbReference type="InterPro" id="IPR029044">
    <property type="entry name" value="Nucleotide-diphossugar_trans"/>
</dbReference>
<dbReference type="InterPro" id="IPR050834">
    <property type="entry name" value="Glycosyltransf_2"/>
</dbReference>
<dbReference type="EMBL" id="JAKLTR010000008">
    <property type="protein sequence ID" value="MCG2615396.1"/>
    <property type="molecule type" value="Genomic_DNA"/>
</dbReference>
<reference evidence="2" key="1">
    <citation type="submission" date="2022-01" db="EMBL/GenBank/DDBJ databases">
        <authorList>
            <person name="Jo J.-H."/>
            <person name="Im W.-T."/>
        </authorList>
    </citation>
    <scope>NUCLEOTIDE SEQUENCE</scope>
    <source>
        <strain evidence="2">NA20</strain>
    </source>
</reference>
<feature type="domain" description="Glycosyltransferase 2-like" evidence="1">
    <location>
        <begin position="5"/>
        <end position="157"/>
    </location>
</feature>
<dbReference type="Proteomes" id="UP001165367">
    <property type="component" value="Unassembled WGS sequence"/>
</dbReference>
<dbReference type="RefSeq" id="WP_237872713.1">
    <property type="nucleotide sequence ID" value="NZ_JAKLTR010000008.1"/>
</dbReference>
<dbReference type="InterPro" id="IPR001173">
    <property type="entry name" value="Glyco_trans_2-like"/>
</dbReference>
<organism evidence="2 3">
    <name type="scientific">Terrimonas ginsenosidimutans</name>
    <dbReference type="NCBI Taxonomy" id="2908004"/>
    <lineage>
        <taxon>Bacteria</taxon>
        <taxon>Pseudomonadati</taxon>
        <taxon>Bacteroidota</taxon>
        <taxon>Chitinophagia</taxon>
        <taxon>Chitinophagales</taxon>
        <taxon>Chitinophagaceae</taxon>
        <taxon>Terrimonas</taxon>
    </lineage>
</organism>
<dbReference type="Gene3D" id="3.90.550.10">
    <property type="entry name" value="Spore Coat Polysaccharide Biosynthesis Protein SpsA, Chain A"/>
    <property type="match status" value="1"/>
</dbReference>
<keyword evidence="3" id="KW-1185">Reference proteome</keyword>
<dbReference type="EC" id="2.4.-.-" evidence="2"/>
<protein>
    <submittedName>
        <fullName evidence="2">Glycosyltransferase</fullName>
        <ecNumber evidence="2">2.4.-.-</ecNumber>
    </submittedName>
</protein>
<name>A0ABS9KST9_9BACT</name>
<dbReference type="GO" id="GO:0016757">
    <property type="term" value="F:glycosyltransferase activity"/>
    <property type="evidence" value="ECO:0007669"/>
    <property type="project" value="UniProtKB-KW"/>
</dbReference>
<sequence length="336" mass="38428">MARYSIILPVKNGGNYLRECVQSILSQAVNDFELLVLENQSTDNTLDILASFNDQRIKIFPAPTSLTMEDNWHRALSLPKSEFMTLIGHDDILHKNYLCVMQELIAKYPDASLYQTHFRYIDSSGNEIGKCKHMNAVQDPATALSHFLLDKIDLMGTGFMMRSRDFEAAGGMPMYPNLLFADMELWIRLSRKNFLAVDSQECFSYRKHPAATTSSSSDARFINAFDLLMKYLIGLKHDDPELASVIKRDGVELLRQYCQGITHKVLRTPKSKRETPSVGQLIHTFRQYGKDLCDGKFEPLDYRKIKVGKLIDSNPISHGIFLLFKKIYHKPVLKSH</sequence>
<accession>A0ABS9KST9</accession>
<dbReference type="SUPFAM" id="SSF53448">
    <property type="entry name" value="Nucleotide-diphospho-sugar transferases"/>
    <property type="match status" value="1"/>
</dbReference>